<accession>A0A383A252</accession>
<protein>
    <recommendedName>
        <fullName evidence="1">PD-(D/E)XK endonuclease-like domain-containing protein</fullName>
    </recommendedName>
</protein>
<proteinExistence type="predicted"/>
<evidence type="ECO:0000313" key="2">
    <source>
        <dbReference type="EMBL" id="SVE01028.1"/>
    </source>
</evidence>
<dbReference type="InterPro" id="IPR011604">
    <property type="entry name" value="PDDEXK-like_dom_sf"/>
</dbReference>
<name>A0A383A252_9ZZZZ</name>
<evidence type="ECO:0000259" key="1">
    <source>
        <dbReference type="Pfam" id="PF12705"/>
    </source>
</evidence>
<dbReference type="EMBL" id="UINC01188013">
    <property type="protein sequence ID" value="SVE01028.1"/>
    <property type="molecule type" value="Genomic_DNA"/>
</dbReference>
<dbReference type="AlphaFoldDB" id="A0A383A252"/>
<dbReference type="Gene3D" id="3.90.320.10">
    <property type="match status" value="1"/>
</dbReference>
<dbReference type="InterPro" id="IPR038726">
    <property type="entry name" value="PDDEXK_AddAB-type"/>
</dbReference>
<sequence length="189" mass="22136">MSHSRADTFCGRQIYYRDVCKATWADNYYTAMGHICEAGVNAELQNRMSGIEGRGIREEMLKVMDDVLPRIKKEEEREQVRAEFDPAIKCVELYIEQIDYTPLRVQEYFDFHMDGDDDREHPVKGCVDIVAERNGYPLIIDLKRKKAPMRRDNYGYRMQVALYSLWLMQARTLDDIPSTEIHVMVSGKK</sequence>
<feature type="domain" description="PD-(D/E)XK endonuclease-like" evidence="1">
    <location>
        <begin position="32"/>
        <end position="170"/>
    </location>
</feature>
<gene>
    <name evidence="2" type="ORF">METZ01_LOCUS453882</name>
</gene>
<reference evidence="2" key="1">
    <citation type="submission" date="2018-05" db="EMBL/GenBank/DDBJ databases">
        <authorList>
            <person name="Lanie J.A."/>
            <person name="Ng W.-L."/>
            <person name="Kazmierczak K.M."/>
            <person name="Andrzejewski T.M."/>
            <person name="Davidsen T.M."/>
            <person name="Wayne K.J."/>
            <person name="Tettelin H."/>
            <person name="Glass J.I."/>
            <person name="Rusch D."/>
            <person name="Podicherti R."/>
            <person name="Tsui H.-C.T."/>
            <person name="Winkler M.E."/>
        </authorList>
    </citation>
    <scope>NUCLEOTIDE SEQUENCE</scope>
</reference>
<dbReference type="Pfam" id="PF12705">
    <property type="entry name" value="PDDEXK_1"/>
    <property type="match status" value="1"/>
</dbReference>
<feature type="non-terminal residue" evidence="2">
    <location>
        <position position="189"/>
    </location>
</feature>
<organism evidence="2">
    <name type="scientific">marine metagenome</name>
    <dbReference type="NCBI Taxonomy" id="408172"/>
    <lineage>
        <taxon>unclassified sequences</taxon>
        <taxon>metagenomes</taxon>
        <taxon>ecological metagenomes</taxon>
    </lineage>
</organism>